<accession>A0A8R1ERB1</accession>
<evidence type="ECO:0000313" key="3">
    <source>
        <dbReference type="EnsemblMetazoa" id="CJA41837.1"/>
    </source>
</evidence>
<feature type="transmembrane region" description="Helical" evidence="2">
    <location>
        <begin position="58"/>
        <end position="84"/>
    </location>
</feature>
<keyword evidence="2" id="KW-0472">Membrane</keyword>
<evidence type="ECO:0000256" key="2">
    <source>
        <dbReference type="SAM" id="Phobius"/>
    </source>
</evidence>
<keyword evidence="2" id="KW-1133">Transmembrane helix</keyword>
<name>A0A8R1ERB1_CAEJA</name>
<evidence type="ECO:0000256" key="1">
    <source>
        <dbReference type="SAM" id="MobiDB-lite"/>
    </source>
</evidence>
<dbReference type="AlphaFoldDB" id="A0A8R1ERB1"/>
<feature type="compositionally biased region" description="Polar residues" evidence="1">
    <location>
        <begin position="100"/>
        <end position="127"/>
    </location>
</feature>
<keyword evidence="4" id="KW-1185">Reference proteome</keyword>
<proteinExistence type="predicted"/>
<reference evidence="3" key="2">
    <citation type="submission" date="2022-06" db="UniProtKB">
        <authorList>
            <consortium name="EnsemblMetazoa"/>
        </authorList>
    </citation>
    <scope>IDENTIFICATION</scope>
    <source>
        <strain evidence="3">DF5081</strain>
    </source>
</reference>
<feature type="region of interest" description="Disordered" evidence="1">
    <location>
        <begin position="88"/>
        <end position="127"/>
    </location>
</feature>
<sequence>MSMSMKQLGYAALDAGCNDYVASGIPDKCASEDCQKTHLYTTCCVEYTYCTPWYAQTWFFIAAGAAGAVLLLIVVGAVVAIIFITKKKKPTQDTLKKDSQMNPKTSQMNPKKSQMDPRTSQMVQKVV</sequence>
<dbReference type="EnsemblMetazoa" id="CJA41837.1">
    <property type="protein sequence ID" value="CJA41837.1"/>
    <property type="gene ID" value="WBGene00217685"/>
</dbReference>
<reference evidence="4" key="1">
    <citation type="submission" date="2010-08" db="EMBL/GenBank/DDBJ databases">
        <authorList>
            <consortium name="Caenorhabditis japonica Sequencing Consortium"/>
            <person name="Wilson R.K."/>
        </authorList>
    </citation>
    <scope>NUCLEOTIDE SEQUENCE [LARGE SCALE GENOMIC DNA]</scope>
    <source>
        <strain evidence="4">DF5081</strain>
    </source>
</reference>
<protein>
    <submittedName>
        <fullName evidence="3">Uncharacterized protein</fullName>
    </submittedName>
</protein>
<evidence type="ECO:0000313" key="4">
    <source>
        <dbReference type="Proteomes" id="UP000005237"/>
    </source>
</evidence>
<keyword evidence="2" id="KW-0812">Transmembrane</keyword>
<organism evidence="3 4">
    <name type="scientific">Caenorhabditis japonica</name>
    <dbReference type="NCBI Taxonomy" id="281687"/>
    <lineage>
        <taxon>Eukaryota</taxon>
        <taxon>Metazoa</taxon>
        <taxon>Ecdysozoa</taxon>
        <taxon>Nematoda</taxon>
        <taxon>Chromadorea</taxon>
        <taxon>Rhabditida</taxon>
        <taxon>Rhabditina</taxon>
        <taxon>Rhabditomorpha</taxon>
        <taxon>Rhabditoidea</taxon>
        <taxon>Rhabditidae</taxon>
        <taxon>Peloderinae</taxon>
        <taxon>Caenorhabditis</taxon>
    </lineage>
</organism>
<dbReference type="Proteomes" id="UP000005237">
    <property type="component" value="Unassembled WGS sequence"/>
</dbReference>
<feature type="compositionally biased region" description="Basic and acidic residues" evidence="1">
    <location>
        <begin position="90"/>
        <end position="99"/>
    </location>
</feature>